<evidence type="ECO:0000313" key="6">
    <source>
        <dbReference type="EMBL" id="GMS84356.1"/>
    </source>
</evidence>
<evidence type="ECO:0000256" key="2">
    <source>
        <dbReference type="ARBA" id="ARBA00022801"/>
    </source>
</evidence>
<dbReference type="PANTHER" id="PTHR22958">
    <property type="entry name" value="GLYCEROPHOSPHORYL DIESTER PHOSPHODIESTERASE"/>
    <property type="match status" value="1"/>
</dbReference>
<dbReference type="InterPro" id="IPR057506">
    <property type="entry name" value="C2_GPCPD1"/>
</dbReference>
<reference evidence="6" key="1">
    <citation type="submission" date="2023-10" db="EMBL/GenBank/DDBJ databases">
        <title>Genome assembly of Pristionchus species.</title>
        <authorList>
            <person name="Yoshida K."/>
            <person name="Sommer R.J."/>
        </authorList>
    </citation>
    <scope>NUCLEOTIDE SEQUENCE</scope>
    <source>
        <strain evidence="6">RS0144</strain>
    </source>
</reference>
<dbReference type="FunFam" id="3.20.20.190:FF:000032">
    <property type="entry name" value="Glycerophosphoryl diester phosphodiesterase, putative"/>
    <property type="match status" value="1"/>
</dbReference>
<evidence type="ECO:0000259" key="5">
    <source>
        <dbReference type="PROSITE" id="PS51704"/>
    </source>
</evidence>
<dbReference type="Gene3D" id="2.60.40.10">
    <property type="entry name" value="Immunoglobulins"/>
    <property type="match status" value="1"/>
</dbReference>
<feature type="region of interest" description="Disordered" evidence="3">
    <location>
        <begin position="645"/>
        <end position="697"/>
    </location>
</feature>
<evidence type="ECO:0000256" key="3">
    <source>
        <dbReference type="SAM" id="MobiDB-lite"/>
    </source>
</evidence>
<dbReference type="Pfam" id="PF00686">
    <property type="entry name" value="CBM_20"/>
    <property type="match status" value="1"/>
</dbReference>
<comment type="caution">
    <text evidence="6">The sequence shown here is derived from an EMBL/GenBank/DDBJ whole genome shotgun (WGS) entry which is preliminary data.</text>
</comment>
<gene>
    <name evidence="6" type="ORF">PENTCL1PPCAC_6531</name>
</gene>
<dbReference type="EMBL" id="BTSX01000002">
    <property type="protein sequence ID" value="GMS84356.1"/>
    <property type="molecule type" value="Genomic_DNA"/>
</dbReference>
<dbReference type="PROSITE" id="PS51166">
    <property type="entry name" value="CBM20"/>
    <property type="match status" value="1"/>
</dbReference>
<dbReference type="GO" id="GO:2001070">
    <property type="term" value="F:starch binding"/>
    <property type="evidence" value="ECO:0007669"/>
    <property type="project" value="InterPro"/>
</dbReference>
<dbReference type="Gene3D" id="3.20.20.190">
    <property type="entry name" value="Phosphatidylinositol (PI) phosphodiesterase"/>
    <property type="match status" value="1"/>
</dbReference>
<keyword evidence="2" id="KW-0378">Hydrolase</keyword>
<keyword evidence="7" id="KW-1185">Reference proteome</keyword>
<feature type="region of interest" description="Disordered" evidence="3">
    <location>
        <begin position="176"/>
        <end position="199"/>
    </location>
</feature>
<dbReference type="Pfam" id="PF03009">
    <property type="entry name" value="GDPD"/>
    <property type="match status" value="1"/>
</dbReference>
<protein>
    <recommendedName>
        <fullName evidence="8">GP-PDE domain-containing protein</fullName>
    </recommendedName>
</protein>
<dbReference type="SUPFAM" id="SSF49452">
    <property type="entry name" value="Starch-binding domain-like"/>
    <property type="match status" value="1"/>
</dbReference>
<dbReference type="InterPro" id="IPR013784">
    <property type="entry name" value="Carb-bd-like_fold"/>
</dbReference>
<dbReference type="SUPFAM" id="SSF51695">
    <property type="entry name" value="PLC-like phosphodiesterases"/>
    <property type="match status" value="1"/>
</dbReference>
<dbReference type="Proteomes" id="UP001432027">
    <property type="component" value="Unassembled WGS sequence"/>
</dbReference>
<comment type="similarity">
    <text evidence="1">Belongs to the glycerophosphoryl diester phosphodiesterase family.</text>
</comment>
<name>A0AAV5SLW7_9BILA</name>
<dbReference type="PANTHER" id="PTHR22958:SF42">
    <property type="entry name" value="GLYCEROPHOSPHOCHOLINE PHOSPHODIESTERASE GPCPD1 HOMOLOG 2-RELATED"/>
    <property type="match status" value="1"/>
</dbReference>
<proteinExistence type="inferred from homology"/>
<accession>A0AAV5SLW7</accession>
<organism evidence="6 7">
    <name type="scientific">Pristionchus entomophagus</name>
    <dbReference type="NCBI Taxonomy" id="358040"/>
    <lineage>
        <taxon>Eukaryota</taxon>
        <taxon>Metazoa</taxon>
        <taxon>Ecdysozoa</taxon>
        <taxon>Nematoda</taxon>
        <taxon>Chromadorea</taxon>
        <taxon>Rhabditida</taxon>
        <taxon>Rhabditina</taxon>
        <taxon>Diplogasteromorpha</taxon>
        <taxon>Diplogasteroidea</taxon>
        <taxon>Neodiplogasteridae</taxon>
        <taxon>Pristionchus</taxon>
    </lineage>
</organism>
<evidence type="ECO:0000256" key="1">
    <source>
        <dbReference type="ARBA" id="ARBA00007277"/>
    </source>
</evidence>
<feature type="non-terminal residue" evidence="6">
    <location>
        <position position="1"/>
    </location>
</feature>
<dbReference type="GO" id="GO:0047389">
    <property type="term" value="F:glycerophosphocholine phosphodiesterase activity"/>
    <property type="evidence" value="ECO:0007669"/>
    <property type="project" value="TreeGrafter"/>
</dbReference>
<feature type="domain" description="CBM20" evidence="4">
    <location>
        <begin position="4"/>
        <end position="122"/>
    </location>
</feature>
<dbReference type="InterPro" id="IPR002044">
    <property type="entry name" value="CBM20"/>
</dbReference>
<evidence type="ECO:0000313" key="7">
    <source>
        <dbReference type="Proteomes" id="UP001432027"/>
    </source>
</evidence>
<dbReference type="InterPro" id="IPR030395">
    <property type="entry name" value="GP_PDE_dom"/>
</dbReference>
<dbReference type="InterPro" id="IPR017946">
    <property type="entry name" value="PLC-like_Pdiesterase_TIM-brl"/>
</dbReference>
<feature type="compositionally biased region" description="Acidic residues" evidence="3">
    <location>
        <begin position="184"/>
        <end position="196"/>
    </location>
</feature>
<dbReference type="GO" id="GO:0046475">
    <property type="term" value="P:glycerophospholipid catabolic process"/>
    <property type="evidence" value="ECO:0007669"/>
    <property type="project" value="TreeGrafter"/>
</dbReference>
<dbReference type="PROSITE" id="PS51704">
    <property type="entry name" value="GP_PDE"/>
    <property type="match status" value="1"/>
</dbReference>
<evidence type="ECO:0008006" key="8">
    <source>
        <dbReference type="Google" id="ProtNLM"/>
    </source>
</evidence>
<sequence>ISLHSGMALSRVYFTVDVHQLMSNEGSRVFVTGSCSCLGEWVPERALPLHPHESNPTRWVGSIETNDDVLQFRYFVGYKLFGEVDRLIICAWEAHLIPRHMLIKAETRDGECRKNHIDLFDYYAGRHSCSEGWLQYDEENEILLSIHGKALKFYKSDRVNCKIKVNSLDVRRRSGLNGCPPSKDEEDEVDEDEDDLPPLPSHSGTLLSVLSSTSSNCKYSPQTEKGVTFNNLRDYLVFRTRSCAVEYLAFFIEILSEEGKRIGTCYALPSTLQDSSGQTSIPFINSSGRPIGQITVEYLFIRNIRIPHPRQLMDKTYARHWKKRSTIEVGHRGAGNSYTKFAVARENTIHSLNVAAFNGADYVEFDVQLTKDKIAVIYHDFHVLLSVARRTKDGANVEPSSTDYHEMALKDLTLSQLQLLKMDHLAHPELQQQQHHVSKLTSDTEEEADYLPFPTLIDALHKVDMDAGFNIEVKFPMMQEDGLHECANYFERNNFVDIIIADVLRNALDRRIMFSSFDPDICAMISMKQNRYPVFFLCVGETQRYARFKDQRCSTSLASVNFACGADLLGVNFNSEDLLKDPRPVRRASELGLVSFVWGEDLDKKEHINYFKRDVGVDGIIYDRIGEEERRQNVFVVEREMKRALNLSGNSTPQRTRSPDRDRTTAPITPQIPSIQEETKDSTGDSTGIIQQTPIST</sequence>
<dbReference type="AlphaFoldDB" id="A0AAV5SLW7"/>
<feature type="compositionally biased region" description="Polar residues" evidence="3">
    <location>
        <begin position="666"/>
        <end position="676"/>
    </location>
</feature>
<evidence type="ECO:0000259" key="4">
    <source>
        <dbReference type="PROSITE" id="PS51166"/>
    </source>
</evidence>
<feature type="compositionally biased region" description="Polar residues" evidence="3">
    <location>
        <begin position="647"/>
        <end position="656"/>
    </location>
</feature>
<dbReference type="InterPro" id="IPR013783">
    <property type="entry name" value="Ig-like_fold"/>
</dbReference>
<dbReference type="Pfam" id="PF25329">
    <property type="entry name" value="C2_GDE1"/>
    <property type="match status" value="1"/>
</dbReference>
<feature type="compositionally biased region" description="Polar residues" evidence="3">
    <location>
        <begin position="684"/>
        <end position="697"/>
    </location>
</feature>
<feature type="domain" description="GP-PDE" evidence="5">
    <location>
        <begin position="326"/>
        <end position="632"/>
    </location>
</feature>
<dbReference type="InterPro" id="IPR051578">
    <property type="entry name" value="GDPD"/>
</dbReference>
<dbReference type="SMART" id="SM01065">
    <property type="entry name" value="CBM_2"/>
    <property type="match status" value="1"/>
</dbReference>